<dbReference type="InterPro" id="IPR055427">
    <property type="entry name" value="TRAPPC13_N"/>
</dbReference>
<sequence>MDPNVRPPSVGGASNLPMIETPHPLSIKLMRLKKPEFSVDVPILTERKDVLGDNKLFYKTPNHASDVKSLYGNDSVGSRSTTSGFKEEKLIEIPGVEDNSNEKNLSQFLTERCMVFDSLGYNDSWTLPSAPGAIYIGETLKCYISLHNESYNVIKNISITAELHTGKGKTTKHILLDISSTPMEQLGSKSNKDFIIEQPLSVPDNINDDDDKTFLVCNVAYYDPEEGRMRSFRKLFPFKVYEPLGMKVKVNTLENHIFVQLDLQNLTQAPSMYIENVKFEPNFGFDLIDHSTHNYGDRYYEHPLLRGETKRLLFELVPNLKQPKAVNVLGKISLQWKNTLGESGMLITSPIQHKGVQKQDLDITILGFSSSPMSDEFLLETGRVQLKPEQFYLHKPFYAVCEIVNNSKDIMDLTLHLESDKLYPLAVYGSSLQVIGELQPTKSRIVYIPLFPLQRGLHAVAGKGMFIKDKHSGKVLTLPSKPVTIH</sequence>
<dbReference type="RefSeq" id="XP_044562270.1">
    <property type="nucleotide sequence ID" value="XM_044706865.1"/>
</dbReference>
<dbReference type="EMBL" id="VFQX01000034">
    <property type="protein sequence ID" value="KAF0977557.1"/>
    <property type="molecule type" value="Genomic_DNA"/>
</dbReference>
<comment type="caution">
    <text evidence="5">The sequence shown here is derived from an EMBL/GenBank/DDBJ whole genome shotgun (WGS) entry which is preliminary data.</text>
</comment>
<dbReference type="PANTHER" id="PTHR13134">
    <property type="entry name" value="TRAFFICKING PROTEIN PARTICLE COMPLEX SUBUNIT 13"/>
    <property type="match status" value="1"/>
</dbReference>
<feature type="domain" description="Trafficking protein particle complex subunit 13 N-terminal" evidence="2">
    <location>
        <begin position="116"/>
        <end position="240"/>
    </location>
</feature>
<evidence type="ECO:0000313" key="6">
    <source>
        <dbReference type="Proteomes" id="UP000444721"/>
    </source>
</evidence>
<evidence type="ECO:0000256" key="1">
    <source>
        <dbReference type="ARBA" id="ARBA00010785"/>
    </source>
</evidence>
<organism evidence="5 6">
    <name type="scientific">Naegleria fowleri</name>
    <name type="common">Brain eating amoeba</name>
    <dbReference type="NCBI Taxonomy" id="5763"/>
    <lineage>
        <taxon>Eukaryota</taxon>
        <taxon>Discoba</taxon>
        <taxon>Heterolobosea</taxon>
        <taxon>Tetramitia</taxon>
        <taxon>Eutetramitia</taxon>
        <taxon>Vahlkampfiidae</taxon>
        <taxon>Naegleria</taxon>
    </lineage>
</organism>
<dbReference type="OrthoDB" id="10250284at2759"/>
<dbReference type="AlphaFoldDB" id="A0A6A5BKN2"/>
<proteinExistence type="inferred from homology"/>
<dbReference type="Proteomes" id="UP000444721">
    <property type="component" value="Unassembled WGS sequence"/>
</dbReference>
<dbReference type="VEuPathDB" id="AmoebaDB:NfTy_070590"/>
<dbReference type="InterPro" id="IPR010378">
    <property type="entry name" value="TRAPPC13"/>
</dbReference>
<gene>
    <name evidence="5" type="ORF">FDP41_003549</name>
</gene>
<evidence type="ECO:0008006" key="7">
    <source>
        <dbReference type="Google" id="ProtNLM"/>
    </source>
</evidence>
<feature type="domain" description="Trafficking protein particle complex subunit 13 middle" evidence="4">
    <location>
        <begin position="246"/>
        <end position="353"/>
    </location>
</feature>
<keyword evidence="6" id="KW-1185">Reference proteome</keyword>
<evidence type="ECO:0000259" key="3">
    <source>
        <dbReference type="Pfam" id="PF23643"/>
    </source>
</evidence>
<reference evidence="5 6" key="1">
    <citation type="journal article" date="2019" name="Sci. Rep.">
        <title>Nanopore sequencing improves the draft genome of the human pathogenic amoeba Naegleria fowleri.</title>
        <authorList>
            <person name="Liechti N."/>
            <person name="Schurch N."/>
            <person name="Bruggmann R."/>
            <person name="Wittwer M."/>
        </authorList>
    </citation>
    <scope>NUCLEOTIDE SEQUENCE [LARGE SCALE GENOMIC DNA]</scope>
    <source>
        <strain evidence="5 6">ATCC 30894</strain>
    </source>
</reference>
<evidence type="ECO:0000313" key="5">
    <source>
        <dbReference type="EMBL" id="KAF0977557.1"/>
    </source>
</evidence>
<dbReference type="PANTHER" id="PTHR13134:SF3">
    <property type="entry name" value="TRAFFICKING PROTEIN PARTICLE COMPLEX SUBUNIT 13"/>
    <property type="match status" value="1"/>
</dbReference>
<evidence type="ECO:0000259" key="2">
    <source>
        <dbReference type="Pfam" id="PF06159"/>
    </source>
</evidence>
<protein>
    <recommendedName>
        <fullName evidence="7">Trafficking protein particle complex subunit 13</fullName>
    </recommendedName>
</protein>
<dbReference type="GeneID" id="68110767"/>
<dbReference type="VEuPathDB" id="AmoebaDB:FDP41_003549"/>
<dbReference type="Pfam" id="PF23643">
    <property type="entry name" value="TRAPPC13_C"/>
    <property type="match status" value="1"/>
</dbReference>
<dbReference type="InterPro" id="IPR055428">
    <property type="entry name" value="TRAPPC13_C"/>
</dbReference>
<dbReference type="InterPro" id="IPR055429">
    <property type="entry name" value="TRAPPC13_M"/>
</dbReference>
<dbReference type="OMA" id="YLCVHNG"/>
<feature type="domain" description="Trafficking protein particle complex subunit 13 C-terminal" evidence="3">
    <location>
        <begin position="388"/>
        <end position="475"/>
    </location>
</feature>
<dbReference type="Pfam" id="PF06159">
    <property type="entry name" value="TRAPPC13_N"/>
    <property type="match status" value="1"/>
</dbReference>
<dbReference type="GO" id="GO:1990072">
    <property type="term" value="C:TRAPPIII protein complex"/>
    <property type="evidence" value="ECO:0007669"/>
    <property type="project" value="TreeGrafter"/>
</dbReference>
<name>A0A6A5BKN2_NAEFO</name>
<accession>A0A6A5BKN2</accession>
<dbReference type="VEuPathDB" id="AmoebaDB:NF0063690"/>
<comment type="similarity">
    <text evidence="1">Belongs to the TRAPPC13 family.</text>
</comment>
<evidence type="ECO:0000259" key="4">
    <source>
        <dbReference type="Pfam" id="PF23647"/>
    </source>
</evidence>
<dbReference type="Pfam" id="PF23647">
    <property type="entry name" value="TRAPPC13_M"/>
    <property type="match status" value="1"/>
</dbReference>